<evidence type="ECO:0000256" key="4">
    <source>
        <dbReference type="ARBA" id="ARBA00022617"/>
    </source>
</evidence>
<sequence>MPAHQRGKSTITLVVAVGVVAICFAIWLSRDTDVPYPGPSSSTTLPLQAGWVDDKRIRNAQADEPGAWLAYGRGFEEQRFSSLIEINRETVGGLGIAWTKDLDTVHAVEATPLVVDGIMYFTSTWNVAYAIDARSGNEIWTYDPRVPGKTARDACCGIISRGLAVYMGRVYLATLDGRLIALDAASGSLVWEVDTIIDRSRNYTITGAPRVAADKVYIGNGGAEYGVRGYVTAYDANTGEQAWRFFTVPGDPSLPFEHAEMEMAAETWKGGEWWKIGGGGTVWNSIVYDPYFHSIYLGVGNGTPWTRAIRSPGGGDNLFLSSIVALDADTGAMKWHYQTTPGDNWDYTAVQDMMLADLTVDGVDRKVLMQAPKNGFFYVIDRQDGRLLRAHAYGAVTWASHVDLTTGRPVENPDTIYAQNPQWILPGPQGAHNWQAMAWYADRGLMFFPIQEMPFLYAMPEEYLETGIYKRRPGTWNTAVEFGRYNQMVEAFEDPPESRGYFIAFDPLSGETAWSVELEHPWNGGALATAGGLVFQGNASGFLAAYDVDSGEEVWHYNLYSSIVAPPITYALDGEQYLAILTGSGNNAADSASYKYGSTGRLVVFQLGGSETIPVPPLRDLTIPEPPALTGSADDIDRGDVMYHDVCGFCHGFGVHSGGGPPDLRMLSPESHELFQAIVRGGLYQDRGMASYADLYSDEDVERIRQYIISRAKKDREEAMAEASEVNAPTP</sequence>
<keyword evidence="4" id="KW-0349">Heme</keyword>
<keyword evidence="5" id="KW-0479">Metal-binding</keyword>
<evidence type="ECO:0000259" key="12">
    <source>
        <dbReference type="PROSITE" id="PS51007"/>
    </source>
</evidence>
<accession>A0A381QRU1</accession>
<evidence type="ECO:0000256" key="6">
    <source>
        <dbReference type="ARBA" id="ARBA00022729"/>
    </source>
</evidence>
<dbReference type="Pfam" id="PF13442">
    <property type="entry name" value="Cytochrome_CBB3"/>
    <property type="match status" value="1"/>
</dbReference>
<dbReference type="InterPro" id="IPR018391">
    <property type="entry name" value="PQQ_b-propeller_rpt"/>
</dbReference>
<comment type="cofactor">
    <cofactor evidence="2">
        <name>pyrroloquinoline quinone</name>
        <dbReference type="ChEBI" id="CHEBI:58442"/>
    </cofactor>
</comment>
<evidence type="ECO:0000313" key="13">
    <source>
        <dbReference type="EMBL" id="SUZ82116.1"/>
    </source>
</evidence>
<keyword evidence="11" id="KW-0812">Transmembrane</keyword>
<dbReference type="InterPro" id="IPR002372">
    <property type="entry name" value="PQQ_rpt_dom"/>
</dbReference>
<dbReference type="NCBIfam" id="TIGR03075">
    <property type="entry name" value="PQQ_enz_alc_DH"/>
    <property type="match status" value="1"/>
</dbReference>
<name>A0A381QRU1_9ZZZZ</name>
<dbReference type="InterPro" id="IPR009056">
    <property type="entry name" value="Cyt_c-like_dom"/>
</dbReference>
<keyword evidence="9" id="KW-0408">Iron</keyword>
<keyword evidence="6" id="KW-0732">Signal</keyword>
<evidence type="ECO:0000256" key="1">
    <source>
        <dbReference type="ARBA" id="ARBA00001913"/>
    </source>
</evidence>
<evidence type="ECO:0000256" key="3">
    <source>
        <dbReference type="ARBA" id="ARBA00008156"/>
    </source>
</evidence>
<keyword evidence="11" id="KW-0472">Membrane</keyword>
<evidence type="ECO:0000256" key="11">
    <source>
        <dbReference type="SAM" id="Phobius"/>
    </source>
</evidence>
<feature type="transmembrane region" description="Helical" evidence="11">
    <location>
        <begin position="12"/>
        <end position="29"/>
    </location>
</feature>
<evidence type="ECO:0000256" key="9">
    <source>
        <dbReference type="ARBA" id="ARBA00023004"/>
    </source>
</evidence>
<dbReference type="PANTHER" id="PTHR32303">
    <property type="entry name" value="QUINOPROTEIN ALCOHOL DEHYDROGENASE (CYTOCHROME C)"/>
    <property type="match status" value="1"/>
</dbReference>
<dbReference type="EMBL" id="UINC01001492">
    <property type="protein sequence ID" value="SUZ82116.1"/>
    <property type="molecule type" value="Genomic_DNA"/>
</dbReference>
<dbReference type="SUPFAM" id="SSF50998">
    <property type="entry name" value="Quinoprotein alcohol dehydrogenase-like"/>
    <property type="match status" value="1"/>
</dbReference>
<evidence type="ECO:0000256" key="7">
    <source>
        <dbReference type="ARBA" id="ARBA00022837"/>
    </source>
</evidence>
<dbReference type="SMART" id="SM00564">
    <property type="entry name" value="PQQ"/>
    <property type="match status" value="6"/>
</dbReference>
<dbReference type="CDD" id="cd10279">
    <property type="entry name" value="PQQ_ADH_II"/>
    <property type="match status" value="1"/>
</dbReference>
<keyword evidence="7" id="KW-0106">Calcium</keyword>
<keyword evidence="10" id="KW-1015">Disulfide bond</keyword>
<dbReference type="InterPro" id="IPR036909">
    <property type="entry name" value="Cyt_c-like_dom_sf"/>
</dbReference>
<dbReference type="GO" id="GO:0005509">
    <property type="term" value="F:calcium ion binding"/>
    <property type="evidence" value="ECO:0007669"/>
    <property type="project" value="InterPro"/>
</dbReference>
<evidence type="ECO:0000256" key="5">
    <source>
        <dbReference type="ARBA" id="ARBA00022723"/>
    </source>
</evidence>
<dbReference type="SUPFAM" id="SSF46626">
    <property type="entry name" value="Cytochrome c"/>
    <property type="match status" value="1"/>
</dbReference>
<evidence type="ECO:0000256" key="8">
    <source>
        <dbReference type="ARBA" id="ARBA00023002"/>
    </source>
</evidence>
<keyword evidence="11" id="KW-1133">Transmembrane helix</keyword>
<comment type="cofactor">
    <cofactor evidence="1">
        <name>Ca(2+)</name>
        <dbReference type="ChEBI" id="CHEBI:29108"/>
    </cofactor>
</comment>
<dbReference type="Gene3D" id="2.140.10.10">
    <property type="entry name" value="Quinoprotein alcohol dehydrogenase-like superfamily"/>
    <property type="match status" value="1"/>
</dbReference>
<organism evidence="13">
    <name type="scientific">marine metagenome</name>
    <dbReference type="NCBI Taxonomy" id="408172"/>
    <lineage>
        <taxon>unclassified sequences</taxon>
        <taxon>metagenomes</taxon>
        <taxon>ecological metagenomes</taxon>
    </lineage>
</organism>
<proteinExistence type="inferred from homology"/>
<gene>
    <name evidence="13" type="ORF">METZ01_LOCUS34970</name>
</gene>
<dbReference type="InterPro" id="IPR011047">
    <property type="entry name" value="Quinoprotein_ADH-like_sf"/>
</dbReference>
<dbReference type="GO" id="GO:0020037">
    <property type="term" value="F:heme binding"/>
    <property type="evidence" value="ECO:0007669"/>
    <property type="project" value="InterPro"/>
</dbReference>
<dbReference type="Pfam" id="PF01011">
    <property type="entry name" value="PQQ"/>
    <property type="match status" value="2"/>
</dbReference>
<dbReference type="GO" id="GO:0016020">
    <property type="term" value="C:membrane"/>
    <property type="evidence" value="ECO:0007669"/>
    <property type="project" value="InterPro"/>
</dbReference>
<reference evidence="13" key="1">
    <citation type="submission" date="2018-05" db="EMBL/GenBank/DDBJ databases">
        <authorList>
            <person name="Lanie J.A."/>
            <person name="Ng W.-L."/>
            <person name="Kazmierczak K.M."/>
            <person name="Andrzejewski T.M."/>
            <person name="Davidsen T.M."/>
            <person name="Wayne K.J."/>
            <person name="Tettelin H."/>
            <person name="Glass J.I."/>
            <person name="Rusch D."/>
            <person name="Podicherti R."/>
            <person name="Tsui H.-C.T."/>
            <person name="Winkler M.E."/>
        </authorList>
    </citation>
    <scope>NUCLEOTIDE SEQUENCE</scope>
</reference>
<keyword evidence="8" id="KW-0560">Oxidoreductase</keyword>
<dbReference type="Gene3D" id="1.10.760.10">
    <property type="entry name" value="Cytochrome c-like domain"/>
    <property type="match status" value="1"/>
</dbReference>
<dbReference type="PROSITE" id="PS51007">
    <property type="entry name" value="CYTC"/>
    <property type="match status" value="1"/>
</dbReference>
<protein>
    <recommendedName>
        <fullName evidence="12">Cytochrome c domain-containing protein</fullName>
    </recommendedName>
</protein>
<dbReference type="GO" id="GO:0016614">
    <property type="term" value="F:oxidoreductase activity, acting on CH-OH group of donors"/>
    <property type="evidence" value="ECO:0007669"/>
    <property type="project" value="InterPro"/>
</dbReference>
<evidence type="ECO:0000256" key="2">
    <source>
        <dbReference type="ARBA" id="ARBA00001931"/>
    </source>
</evidence>
<dbReference type="AlphaFoldDB" id="A0A381QRU1"/>
<feature type="domain" description="Cytochrome c" evidence="12">
    <location>
        <begin position="634"/>
        <end position="712"/>
    </location>
</feature>
<dbReference type="GO" id="GO:0009055">
    <property type="term" value="F:electron transfer activity"/>
    <property type="evidence" value="ECO:0007669"/>
    <property type="project" value="InterPro"/>
</dbReference>
<dbReference type="InterPro" id="IPR017512">
    <property type="entry name" value="PQQ_MeOH/EtOH_DH"/>
</dbReference>
<evidence type="ECO:0000256" key="10">
    <source>
        <dbReference type="ARBA" id="ARBA00023157"/>
    </source>
</evidence>
<comment type="similarity">
    <text evidence="3">Belongs to the bacterial PQQ dehydrogenase family.</text>
</comment>